<evidence type="ECO:0000313" key="1">
    <source>
        <dbReference type="EMBL" id="RIB20657.1"/>
    </source>
</evidence>
<dbReference type="EMBL" id="QKWP01000406">
    <property type="protein sequence ID" value="RIB20657.1"/>
    <property type="molecule type" value="Genomic_DNA"/>
</dbReference>
<evidence type="ECO:0000313" key="2">
    <source>
        <dbReference type="Proteomes" id="UP000266673"/>
    </source>
</evidence>
<reference evidence="1 2" key="1">
    <citation type="submission" date="2018-06" db="EMBL/GenBank/DDBJ databases">
        <title>Comparative genomics reveals the genomic features of Rhizophagus irregularis, R. cerebriforme, R. diaphanum and Gigaspora rosea, and their symbiotic lifestyle signature.</title>
        <authorList>
            <person name="Morin E."/>
            <person name="San Clemente H."/>
            <person name="Chen E.C.H."/>
            <person name="De La Providencia I."/>
            <person name="Hainaut M."/>
            <person name="Kuo A."/>
            <person name="Kohler A."/>
            <person name="Murat C."/>
            <person name="Tang N."/>
            <person name="Roy S."/>
            <person name="Loubradou J."/>
            <person name="Henrissat B."/>
            <person name="Grigoriev I.V."/>
            <person name="Corradi N."/>
            <person name="Roux C."/>
            <person name="Martin F.M."/>
        </authorList>
    </citation>
    <scope>NUCLEOTIDE SEQUENCE [LARGE SCALE GENOMIC DNA]</scope>
    <source>
        <strain evidence="1 2">DAOM 194757</strain>
    </source>
</reference>
<accession>A0A397VH87</accession>
<proteinExistence type="predicted"/>
<sequence length="60" mass="6915">MESAKILELVVMALKLSKLDLIVDDIILKSFNINILMNESFKMNTEECRTLVFLKKKSIV</sequence>
<name>A0A397VH87_9GLOM</name>
<dbReference type="AlphaFoldDB" id="A0A397VH87"/>
<comment type="caution">
    <text evidence="1">The sequence shown here is derived from an EMBL/GenBank/DDBJ whole genome shotgun (WGS) entry which is preliminary data.</text>
</comment>
<keyword evidence="2" id="KW-1185">Reference proteome</keyword>
<dbReference type="Proteomes" id="UP000266673">
    <property type="component" value="Unassembled WGS sequence"/>
</dbReference>
<gene>
    <name evidence="1" type="ORF">C2G38_2178774</name>
</gene>
<dbReference type="OrthoDB" id="5835829at2759"/>
<organism evidence="1 2">
    <name type="scientific">Gigaspora rosea</name>
    <dbReference type="NCBI Taxonomy" id="44941"/>
    <lineage>
        <taxon>Eukaryota</taxon>
        <taxon>Fungi</taxon>
        <taxon>Fungi incertae sedis</taxon>
        <taxon>Mucoromycota</taxon>
        <taxon>Glomeromycotina</taxon>
        <taxon>Glomeromycetes</taxon>
        <taxon>Diversisporales</taxon>
        <taxon>Gigasporaceae</taxon>
        <taxon>Gigaspora</taxon>
    </lineage>
</organism>
<protein>
    <submittedName>
        <fullName evidence="1">Uncharacterized protein</fullName>
    </submittedName>
</protein>